<evidence type="ECO:0000313" key="4">
    <source>
        <dbReference type="Proteomes" id="UP001307889"/>
    </source>
</evidence>
<proteinExistence type="predicted"/>
<feature type="signal peptide" evidence="1">
    <location>
        <begin position="1"/>
        <end position="18"/>
    </location>
</feature>
<keyword evidence="1" id="KW-0732">Signal</keyword>
<dbReference type="InterPro" id="IPR014044">
    <property type="entry name" value="CAP_dom"/>
</dbReference>
<dbReference type="PANTHER" id="PTHR10334">
    <property type="entry name" value="CYSTEINE-RICH SECRETORY PROTEIN-RELATED"/>
    <property type="match status" value="1"/>
</dbReference>
<dbReference type="EMBL" id="AP028913">
    <property type="protein sequence ID" value="BES94856.1"/>
    <property type="molecule type" value="Genomic_DNA"/>
</dbReference>
<dbReference type="PRINTS" id="PR00838">
    <property type="entry name" value="V5ALLERGEN"/>
</dbReference>
<dbReference type="CDD" id="cd05380">
    <property type="entry name" value="CAP_euk"/>
    <property type="match status" value="1"/>
</dbReference>
<dbReference type="PROSITE" id="PS01009">
    <property type="entry name" value="CRISP_1"/>
    <property type="match status" value="1"/>
</dbReference>
<dbReference type="InterPro" id="IPR018244">
    <property type="entry name" value="Allrgn_V5/Tpx1_CS"/>
</dbReference>
<dbReference type="Pfam" id="PF00188">
    <property type="entry name" value="CAP"/>
    <property type="match status" value="1"/>
</dbReference>
<protein>
    <submittedName>
        <fullName evidence="3">SCP</fullName>
    </submittedName>
</protein>
<name>A0ABN7ARM9_9HEMI</name>
<dbReference type="InterPro" id="IPR002413">
    <property type="entry name" value="V5_allergen-like"/>
</dbReference>
<dbReference type="Proteomes" id="UP001307889">
    <property type="component" value="Chromosome 5"/>
</dbReference>
<gene>
    <name evidence="3" type="ORF">NTJ_07665</name>
</gene>
<dbReference type="InterPro" id="IPR035940">
    <property type="entry name" value="CAP_sf"/>
</dbReference>
<organism evidence="3 4">
    <name type="scientific">Nesidiocoris tenuis</name>
    <dbReference type="NCBI Taxonomy" id="355587"/>
    <lineage>
        <taxon>Eukaryota</taxon>
        <taxon>Metazoa</taxon>
        <taxon>Ecdysozoa</taxon>
        <taxon>Arthropoda</taxon>
        <taxon>Hexapoda</taxon>
        <taxon>Insecta</taxon>
        <taxon>Pterygota</taxon>
        <taxon>Neoptera</taxon>
        <taxon>Paraneoptera</taxon>
        <taxon>Hemiptera</taxon>
        <taxon>Heteroptera</taxon>
        <taxon>Panheteroptera</taxon>
        <taxon>Cimicomorpha</taxon>
        <taxon>Miridae</taxon>
        <taxon>Dicyphina</taxon>
        <taxon>Nesidiocoris</taxon>
    </lineage>
</organism>
<dbReference type="SUPFAM" id="SSF55797">
    <property type="entry name" value="PR-1-like"/>
    <property type="match status" value="1"/>
</dbReference>
<accession>A0ABN7ARM9</accession>
<feature type="domain" description="SCP" evidence="2">
    <location>
        <begin position="55"/>
        <end position="216"/>
    </location>
</feature>
<feature type="chain" id="PRO_5046060366" evidence="1">
    <location>
        <begin position="19"/>
        <end position="272"/>
    </location>
</feature>
<reference evidence="3 4" key="1">
    <citation type="submission" date="2023-09" db="EMBL/GenBank/DDBJ databases">
        <title>Nesidiocoris tenuis whole genome shotgun sequence.</title>
        <authorList>
            <person name="Shibata T."/>
            <person name="Shimoda M."/>
            <person name="Kobayashi T."/>
            <person name="Uehara T."/>
        </authorList>
    </citation>
    <scope>NUCLEOTIDE SEQUENCE [LARGE SCALE GENOMIC DNA]</scope>
    <source>
        <strain evidence="3 4">Japan</strain>
    </source>
</reference>
<evidence type="ECO:0000259" key="2">
    <source>
        <dbReference type="SMART" id="SM00198"/>
    </source>
</evidence>
<dbReference type="PRINTS" id="PR00837">
    <property type="entry name" value="V5TPXLIKE"/>
</dbReference>
<keyword evidence="4" id="KW-1185">Reference proteome</keyword>
<sequence length="272" mass="29838">MFSLIFLKAALIISPALAINWCALTCGTVPHTMCKYKQITDTGHCSDIQDIQTDEGREQILELHNSYRNALAGGDIKGINDVKWPKSANMRAMEYDSVLEEVALRWAVQCIAGHDECRSIPGFKFVGQNYYMESATDQLDSSASNKKGFDSWVSEISSAPTSLVAGYQHAGSYGHFTQIIWGESYKLGCAKISYKQNIWNSHAMICNYGPAGNLIGAPIYKEGEPCSKCPEKYKCKKGSSTPNLCSAPGAASIYAPLQWLSITCLALLRLLP</sequence>
<evidence type="ECO:0000256" key="1">
    <source>
        <dbReference type="SAM" id="SignalP"/>
    </source>
</evidence>
<dbReference type="Gene3D" id="3.40.33.10">
    <property type="entry name" value="CAP"/>
    <property type="match status" value="1"/>
</dbReference>
<dbReference type="SMART" id="SM00198">
    <property type="entry name" value="SCP"/>
    <property type="match status" value="1"/>
</dbReference>
<evidence type="ECO:0000313" key="3">
    <source>
        <dbReference type="EMBL" id="BES94856.1"/>
    </source>
</evidence>
<dbReference type="InterPro" id="IPR001283">
    <property type="entry name" value="CRISP-related"/>
</dbReference>